<gene>
    <name evidence="4" type="ORF">SP6_07_01270</name>
</gene>
<accession>A0A0C9MNT3</accession>
<dbReference type="Pfam" id="PF00005">
    <property type="entry name" value="ABC_tran"/>
    <property type="match status" value="1"/>
</dbReference>
<protein>
    <submittedName>
        <fullName evidence="4">DNA, contig: SP607</fullName>
    </submittedName>
</protein>
<dbReference type="PROSITE" id="PS00211">
    <property type="entry name" value="ABC_TRANSPORTER_1"/>
    <property type="match status" value="1"/>
</dbReference>
<dbReference type="Proteomes" id="UP000032025">
    <property type="component" value="Unassembled WGS sequence"/>
</dbReference>
<dbReference type="SUPFAM" id="SSF52540">
    <property type="entry name" value="P-loop containing nucleoside triphosphate hydrolases"/>
    <property type="match status" value="1"/>
</dbReference>
<dbReference type="InterPro" id="IPR003439">
    <property type="entry name" value="ABC_transporter-like_ATP-bd"/>
</dbReference>
<feature type="domain" description="ABC transporter" evidence="3">
    <location>
        <begin position="4"/>
        <end position="239"/>
    </location>
</feature>
<dbReference type="PROSITE" id="PS50893">
    <property type="entry name" value="ABC_TRANSPORTER_2"/>
    <property type="match status" value="1"/>
</dbReference>
<dbReference type="SMART" id="SM00382">
    <property type="entry name" value="AAA"/>
    <property type="match status" value="1"/>
</dbReference>
<evidence type="ECO:0000313" key="4">
    <source>
        <dbReference type="EMBL" id="GAN12341.1"/>
    </source>
</evidence>
<keyword evidence="1" id="KW-0547">Nucleotide-binding</keyword>
<evidence type="ECO:0000313" key="5">
    <source>
        <dbReference type="Proteomes" id="UP000032025"/>
    </source>
</evidence>
<comment type="caution">
    <text evidence="4">The sequence shown here is derived from an EMBL/GenBank/DDBJ whole genome shotgun (WGS) entry which is preliminary data.</text>
</comment>
<dbReference type="PANTHER" id="PTHR42794">
    <property type="entry name" value="HEMIN IMPORT ATP-BINDING PROTEIN HMUV"/>
    <property type="match status" value="1"/>
</dbReference>
<dbReference type="RefSeq" id="WP_007405370.1">
    <property type="nucleotide sequence ID" value="NZ_BBJS01000007.1"/>
</dbReference>
<dbReference type="Gene3D" id="3.40.50.300">
    <property type="entry name" value="P-loop containing nucleotide triphosphate hydrolases"/>
    <property type="match status" value="1"/>
</dbReference>
<evidence type="ECO:0000256" key="2">
    <source>
        <dbReference type="ARBA" id="ARBA00022840"/>
    </source>
</evidence>
<dbReference type="InterPro" id="IPR003593">
    <property type="entry name" value="AAA+_ATPase"/>
</dbReference>
<dbReference type="GeneID" id="78526484"/>
<dbReference type="PANTHER" id="PTHR42794:SF2">
    <property type="entry name" value="ABC TRANSPORTER ATP-BINDING PROTEIN"/>
    <property type="match status" value="1"/>
</dbReference>
<proteinExistence type="predicted"/>
<organism evidence="4 5">
    <name type="scientific">Sphingomonas paucimobilis NBRC 13935</name>
    <dbReference type="NCBI Taxonomy" id="1219050"/>
    <lineage>
        <taxon>Bacteria</taxon>
        <taxon>Pseudomonadati</taxon>
        <taxon>Pseudomonadota</taxon>
        <taxon>Alphaproteobacteria</taxon>
        <taxon>Sphingomonadales</taxon>
        <taxon>Sphingomonadaceae</taxon>
        <taxon>Sphingomonas</taxon>
    </lineage>
</organism>
<keyword evidence="5" id="KW-1185">Reference proteome</keyword>
<name>A0A0C9MNT3_SPHPI</name>
<sequence length="265" mass="28180">MSALVLDRIAVSRNRREILVDVSITFAAGRLTGVIGPNGAGKSTLLDVAAGLLAPTAGTVLLGDTPIATLPRKALAARRAYLPQAPRVDWPISVERVVALGLTAHLPAFGDLPKAWQPKIDTALSRFDLLDLRDRPATQLSGGELARVMLARATIGAPEVLIVDEPTAGLDPRHVLDAGRRLRALADAGCTVIVALHDLDLVAQIADDIVMMKAPGAFSHGTAAALLQNGPLSELYDIDVKVHRDGDCRIIRFLGSKPDQRIEGW</sequence>
<keyword evidence="2" id="KW-0067">ATP-binding</keyword>
<dbReference type="EMBL" id="BBJS01000007">
    <property type="protein sequence ID" value="GAN12341.1"/>
    <property type="molecule type" value="Genomic_DNA"/>
</dbReference>
<reference evidence="4 5" key="1">
    <citation type="submission" date="2014-08" db="EMBL/GenBank/DDBJ databases">
        <title>Whole genome shotgun sequence of Sphingomonas paucimobilis NBRC 13935.</title>
        <authorList>
            <person name="Hosoyama A."/>
            <person name="Hashimoto M."/>
            <person name="Hosoyama Y."/>
            <person name="Noguchi M."/>
            <person name="Uohara A."/>
            <person name="Ohji S."/>
            <person name="Katano-Makiyama Y."/>
            <person name="Ichikawa N."/>
            <person name="Kimura A."/>
            <person name="Yamazoe A."/>
            <person name="Fujita N."/>
        </authorList>
    </citation>
    <scope>NUCLEOTIDE SEQUENCE [LARGE SCALE GENOMIC DNA]</scope>
    <source>
        <strain evidence="4 5">NBRC 13935</strain>
    </source>
</reference>
<evidence type="ECO:0000256" key="1">
    <source>
        <dbReference type="ARBA" id="ARBA00022741"/>
    </source>
</evidence>
<dbReference type="GO" id="GO:0005524">
    <property type="term" value="F:ATP binding"/>
    <property type="evidence" value="ECO:0007669"/>
    <property type="project" value="UniProtKB-KW"/>
</dbReference>
<evidence type="ECO:0000259" key="3">
    <source>
        <dbReference type="PROSITE" id="PS50893"/>
    </source>
</evidence>
<dbReference type="InterPro" id="IPR027417">
    <property type="entry name" value="P-loop_NTPase"/>
</dbReference>
<dbReference type="GO" id="GO:0016887">
    <property type="term" value="F:ATP hydrolysis activity"/>
    <property type="evidence" value="ECO:0007669"/>
    <property type="project" value="InterPro"/>
</dbReference>
<dbReference type="AlphaFoldDB" id="A0A0C9MNT3"/>
<dbReference type="InterPro" id="IPR017871">
    <property type="entry name" value="ABC_transporter-like_CS"/>
</dbReference>